<name>A0ABN4RYB0_9MOLU</name>
<dbReference type="EMBL" id="CP015149">
    <property type="protein sequence ID" value="AOF54725.1"/>
    <property type="molecule type" value="Genomic_DNA"/>
</dbReference>
<dbReference type="RefSeq" id="WP_069028155.1">
    <property type="nucleotide sequence ID" value="NZ_CP015149.1"/>
</dbReference>
<protein>
    <submittedName>
        <fullName evidence="1">Effector</fullName>
    </submittedName>
</protein>
<proteinExistence type="predicted"/>
<evidence type="ECO:0000313" key="2">
    <source>
        <dbReference type="Proteomes" id="UP000224287"/>
    </source>
</evidence>
<accession>A0ABN4RYB0</accession>
<evidence type="ECO:0000313" key="1">
    <source>
        <dbReference type="EMBL" id="AOF54725.1"/>
    </source>
</evidence>
<organism evidence="1 2">
    <name type="scientific">Maize bushy stunt phytoplasma</name>
    <dbReference type="NCBI Taxonomy" id="202462"/>
    <lineage>
        <taxon>Bacteria</taxon>
        <taxon>Bacillati</taxon>
        <taxon>Mycoplasmatota</taxon>
        <taxon>Mollicutes</taxon>
        <taxon>Acholeplasmatales</taxon>
        <taxon>Acholeplasmataceae</taxon>
        <taxon>Candidatus Phytoplasma</taxon>
        <taxon>16SrI (Aster yellows group)</taxon>
    </lineage>
</organism>
<reference evidence="1" key="1">
    <citation type="submission" date="2016-04" db="EMBL/GenBank/DDBJ databases">
        <title>Complete genome sequence of maize bushy stunt phytoplasma M3.</title>
        <authorList>
            <person name="Orlovskis Z."/>
            <person name="Canale M.C."/>
            <person name="Haryono M."/>
            <person name="Lopes J.R.S."/>
            <person name="Kuo C.-H."/>
            <person name="Hogenhout S.A."/>
        </authorList>
    </citation>
    <scope>NUCLEOTIDE SEQUENCE [LARGE SCALE GENOMIC DNA]</scope>
    <source>
        <strain evidence="1">M3</strain>
    </source>
</reference>
<gene>
    <name evidence="1" type="ORF">MBSPM3_v1c1990</name>
</gene>
<sequence length="80" mass="9208">MPTDTVNKKTNRLVYVLSLLSLFFTFNMMNSNIVWGEKYSKTEAVEKAFDKLAHDLAKEQAAKYFGNEQDQNEADNKTLL</sequence>
<dbReference type="Proteomes" id="UP000224287">
    <property type="component" value="Chromosome"/>
</dbReference>
<keyword evidence="2" id="KW-1185">Reference proteome</keyword>